<dbReference type="AlphaFoldDB" id="A0A978VR74"/>
<comment type="caution">
    <text evidence="1">The sequence shown here is derived from an EMBL/GenBank/DDBJ whole genome shotgun (WGS) entry which is preliminary data.</text>
</comment>
<sequence length="69" mass="7687">MIEDSGFNEKEDSTIEVSGSSMTADFYVLPVAACPVVRGVQWLATLRPIKTDYSRLTMSFTQDEVTCTF</sequence>
<accession>A0A978VR74</accession>
<evidence type="ECO:0000313" key="2">
    <source>
        <dbReference type="Proteomes" id="UP000813462"/>
    </source>
</evidence>
<reference evidence="1" key="1">
    <citation type="journal article" date="2021" name="Front. Plant Sci.">
        <title>Chromosome-Scale Genome Assembly for Chinese Sour Jujube and Insights Into Its Genome Evolution and Domestication Signature.</title>
        <authorList>
            <person name="Shen L.-Y."/>
            <person name="Luo H."/>
            <person name="Wang X.-L."/>
            <person name="Wang X.-M."/>
            <person name="Qiu X.-J."/>
            <person name="Liu H."/>
            <person name="Zhou S.-S."/>
            <person name="Jia K.-H."/>
            <person name="Nie S."/>
            <person name="Bao Y.-T."/>
            <person name="Zhang R.-G."/>
            <person name="Yun Q.-Z."/>
            <person name="Chai Y.-H."/>
            <person name="Lu J.-Y."/>
            <person name="Li Y."/>
            <person name="Zhao S.-W."/>
            <person name="Mao J.-F."/>
            <person name="Jia S.-G."/>
            <person name="Mao Y.-M."/>
        </authorList>
    </citation>
    <scope>NUCLEOTIDE SEQUENCE</scope>
    <source>
        <strain evidence="1">AT0</strain>
        <tissue evidence="1">Leaf</tissue>
    </source>
</reference>
<organism evidence="1 2">
    <name type="scientific">Ziziphus jujuba var. spinosa</name>
    <dbReference type="NCBI Taxonomy" id="714518"/>
    <lineage>
        <taxon>Eukaryota</taxon>
        <taxon>Viridiplantae</taxon>
        <taxon>Streptophyta</taxon>
        <taxon>Embryophyta</taxon>
        <taxon>Tracheophyta</taxon>
        <taxon>Spermatophyta</taxon>
        <taxon>Magnoliopsida</taxon>
        <taxon>eudicotyledons</taxon>
        <taxon>Gunneridae</taxon>
        <taxon>Pentapetalae</taxon>
        <taxon>rosids</taxon>
        <taxon>fabids</taxon>
        <taxon>Rosales</taxon>
        <taxon>Rhamnaceae</taxon>
        <taxon>Paliureae</taxon>
        <taxon>Ziziphus</taxon>
    </lineage>
</organism>
<dbReference type="Proteomes" id="UP000813462">
    <property type="component" value="Unassembled WGS sequence"/>
</dbReference>
<dbReference type="EMBL" id="JAEACU010000003">
    <property type="protein sequence ID" value="KAH7538049.1"/>
    <property type="molecule type" value="Genomic_DNA"/>
</dbReference>
<protein>
    <submittedName>
        <fullName evidence="1">Uncharacterized protein</fullName>
    </submittedName>
</protein>
<name>A0A978VR74_ZIZJJ</name>
<evidence type="ECO:0000313" key="1">
    <source>
        <dbReference type="EMBL" id="KAH7538049.1"/>
    </source>
</evidence>
<gene>
    <name evidence="1" type="ORF">FEM48_Zijuj03G0158000</name>
</gene>
<proteinExistence type="predicted"/>